<dbReference type="WBParaSite" id="PgR044_g021_t04">
    <property type="protein sequence ID" value="PgR044_g021_t04"/>
    <property type="gene ID" value="PgR044_g021"/>
</dbReference>
<evidence type="ECO:0000256" key="1">
    <source>
        <dbReference type="SAM" id="MobiDB-lite"/>
    </source>
</evidence>
<reference evidence="3" key="1">
    <citation type="submission" date="2022-11" db="UniProtKB">
        <authorList>
            <consortium name="WormBaseParasite"/>
        </authorList>
    </citation>
    <scope>IDENTIFICATION</scope>
</reference>
<dbReference type="AlphaFoldDB" id="A0A915BL94"/>
<feature type="region of interest" description="Disordered" evidence="1">
    <location>
        <begin position="370"/>
        <end position="389"/>
    </location>
</feature>
<evidence type="ECO:0000313" key="3">
    <source>
        <dbReference type="WBParaSite" id="PgR044_g021_t04"/>
    </source>
</evidence>
<organism evidence="2 3">
    <name type="scientific">Parascaris univalens</name>
    <name type="common">Nematode worm</name>
    <dbReference type="NCBI Taxonomy" id="6257"/>
    <lineage>
        <taxon>Eukaryota</taxon>
        <taxon>Metazoa</taxon>
        <taxon>Ecdysozoa</taxon>
        <taxon>Nematoda</taxon>
        <taxon>Chromadorea</taxon>
        <taxon>Rhabditida</taxon>
        <taxon>Spirurina</taxon>
        <taxon>Ascaridomorpha</taxon>
        <taxon>Ascaridoidea</taxon>
        <taxon>Ascarididae</taxon>
        <taxon>Parascaris</taxon>
    </lineage>
</organism>
<feature type="region of interest" description="Disordered" evidence="1">
    <location>
        <begin position="1"/>
        <end position="32"/>
    </location>
</feature>
<name>A0A915BL94_PARUN</name>
<accession>A0A915BL94</accession>
<proteinExistence type="predicted"/>
<dbReference type="Proteomes" id="UP000887569">
    <property type="component" value="Unplaced"/>
</dbReference>
<evidence type="ECO:0000313" key="2">
    <source>
        <dbReference type="Proteomes" id="UP000887569"/>
    </source>
</evidence>
<protein>
    <submittedName>
        <fullName evidence="3">F-box domain-containing protein</fullName>
    </submittedName>
</protein>
<sequence length="389" mass="43656">MRTLKKRRNLGNTRTSSKRLAQHKGLPSSTDVRIPQLPNEMILKIWGFMDVIPREFRAVSRLWKLCWESIHSKRKTLMRLRITATNGKYKLEGWSSVSCKCLEVDQRNVAHLLQALSLVELTDIEWRGWSCYSSLWLGGEAVTRELLVAVAVQEWPITSVKLFGNLQNVTADSLCEFFERIHGVDGGAEVRNISILDFELPDGVICDRLINAMHSRLSQFYVLPSLLSVSEISITEQSLHRLFVPNMDVFLPRCSHLSCQHLESSIKRYLETAWESDSNGILNSNALGKVIATMSVTLVNWDASLSDLSAMSVIGYKEVFVSPSGIVRVRFISDTENILKEVEVTLLRVGDETYASLLKGELCLSDDESTLSLSGDSDSELDPSLSSSN</sequence>
<keyword evidence="2" id="KW-1185">Reference proteome</keyword>